<evidence type="ECO:0000313" key="2">
    <source>
        <dbReference type="Proteomes" id="UP001056716"/>
    </source>
</evidence>
<dbReference type="AlphaFoldDB" id="A0AAE9LPB9"/>
<dbReference type="EMBL" id="CP098732">
    <property type="protein sequence ID" value="USE82136.1"/>
    <property type="molecule type" value="Genomic_DNA"/>
</dbReference>
<protein>
    <submittedName>
        <fullName evidence="1">Uncharacterized protein</fullName>
    </submittedName>
</protein>
<reference evidence="1" key="1">
    <citation type="submission" date="2022-06" db="EMBL/GenBank/DDBJ databases">
        <title>Isolation, identification and characterization of iprodione-degrading strains in Lhasa, Tibet.</title>
        <authorList>
            <person name="Pan H."/>
        </authorList>
    </citation>
    <scope>NUCLEOTIDE SEQUENCE</scope>
    <source>
        <strain evidence="1">Y-23</strain>
    </source>
</reference>
<organism evidence="1 2">
    <name type="scientific">Acinetobacter tibetensis</name>
    <dbReference type="NCBI Taxonomy" id="2943497"/>
    <lineage>
        <taxon>Bacteria</taxon>
        <taxon>Pseudomonadati</taxon>
        <taxon>Pseudomonadota</taxon>
        <taxon>Gammaproteobacteria</taxon>
        <taxon>Moraxellales</taxon>
        <taxon>Moraxellaceae</taxon>
        <taxon>Acinetobacter</taxon>
    </lineage>
</organism>
<accession>A0AAE9LPB9</accession>
<gene>
    <name evidence="1" type="ORF">M5E07_09950</name>
</gene>
<keyword evidence="2" id="KW-1185">Reference proteome</keyword>
<evidence type="ECO:0000313" key="1">
    <source>
        <dbReference type="EMBL" id="USE82136.1"/>
    </source>
</evidence>
<dbReference type="RefSeq" id="WP_252218901.1">
    <property type="nucleotide sequence ID" value="NZ_CP098732.1"/>
</dbReference>
<dbReference type="KEGG" id="atz:M5E07_09950"/>
<proteinExistence type="predicted"/>
<name>A0AAE9LPB9_9GAMM</name>
<dbReference type="Proteomes" id="UP001056716">
    <property type="component" value="Chromosome"/>
</dbReference>
<sequence>MLNIEMMGHQRDILATMGIDIWIPNHVTRVQQTQSSSLWRDQALAEVMAELPLSQIDISALSQPDVAEIDTALTQFVEIEQESRQQHAQAALSEPLKVDPQPAIHIDAFELQAISMASCLIVIDASVLSEQQAELWINIQRAIPAEYHELKWPFPLAEMQDGRGASSYVRGFIDAIGVDKDLIALGVISQLQHVDLHQLASLQDMLDQPILKKRLWQFMQKSLNTRMTDE</sequence>